<name>A0A7E4VIY8_PANRE</name>
<evidence type="ECO:0000313" key="2">
    <source>
        <dbReference type="WBParaSite" id="Pan_g215.t1"/>
    </source>
</evidence>
<protein>
    <submittedName>
        <fullName evidence="2">FBD domain-containing protein</fullName>
    </submittedName>
</protein>
<sequence>MASKPRIRLSGSSFSLGKNYLRRFGGLFKTMFRSGKLNHDYRHEPWLTTAPFLKVLCLKWAWKVEMSYCDWIYEPPLHEGYYVKVLSIVNQWKIEWPLFWQMFPRLVSMRLSPSQFSEMMTSSPNELIHLKEVTFHFGAESVSDAISALSKFQSKCPSLEAIGYTSIRSSELQYVSDLTFPTIKHLEVNVKQECDTPINFTFLSATSKLFPGLKSVHITANFCCNSECTSRTIWTFEKSYEAFDALNYDFHIKATYVEHLFSSSRARLELYTFLTTKGDISGDSYSYTVKRVFPGKVLIHDVTVDSDGDNYDSETSDY</sequence>
<dbReference type="AlphaFoldDB" id="A0A7E4VIY8"/>
<accession>A0A7E4VIY8</accession>
<reference evidence="2" key="2">
    <citation type="submission" date="2020-10" db="UniProtKB">
        <authorList>
            <consortium name="WormBaseParasite"/>
        </authorList>
    </citation>
    <scope>IDENTIFICATION</scope>
</reference>
<proteinExistence type="predicted"/>
<reference evidence="1" key="1">
    <citation type="journal article" date="2013" name="Genetics">
        <title>The draft genome and transcriptome of Panagrellus redivivus are shaped by the harsh demands of a free-living lifestyle.</title>
        <authorList>
            <person name="Srinivasan J."/>
            <person name="Dillman A.R."/>
            <person name="Macchietto M.G."/>
            <person name="Heikkinen L."/>
            <person name="Lakso M."/>
            <person name="Fracchia K.M."/>
            <person name="Antoshechkin I."/>
            <person name="Mortazavi A."/>
            <person name="Wong G."/>
            <person name="Sternberg P.W."/>
        </authorList>
    </citation>
    <scope>NUCLEOTIDE SEQUENCE [LARGE SCALE GENOMIC DNA]</scope>
    <source>
        <strain evidence="1">MT8872</strain>
    </source>
</reference>
<dbReference type="WBParaSite" id="Pan_g215.t1">
    <property type="protein sequence ID" value="Pan_g215.t1"/>
    <property type="gene ID" value="Pan_g215"/>
</dbReference>
<organism evidence="1 2">
    <name type="scientific">Panagrellus redivivus</name>
    <name type="common">Microworm</name>
    <dbReference type="NCBI Taxonomy" id="6233"/>
    <lineage>
        <taxon>Eukaryota</taxon>
        <taxon>Metazoa</taxon>
        <taxon>Ecdysozoa</taxon>
        <taxon>Nematoda</taxon>
        <taxon>Chromadorea</taxon>
        <taxon>Rhabditida</taxon>
        <taxon>Tylenchina</taxon>
        <taxon>Panagrolaimomorpha</taxon>
        <taxon>Panagrolaimoidea</taxon>
        <taxon>Panagrolaimidae</taxon>
        <taxon>Panagrellus</taxon>
    </lineage>
</organism>
<dbReference type="Proteomes" id="UP000492821">
    <property type="component" value="Unassembled WGS sequence"/>
</dbReference>
<evidence type="ECO:0000313" key="1">
    <source>
        <dbReference type="Proteomes" id="UP000492821"/>
    </source>
</evidence>
<keyword evidence="1" id="KW-1185">Reference proteome</keyword>